<accession>A0AAJ7UD12</accession>
<feature type="compositionally biased region" description="Low complexity" evidence="12">
    <location>
        <begin position="18"/>
        <end position="28"/>
    </location>
</feature>
<gene>
    <name evidence="15" type="primary">LOC116956478</name>
</gene>
<organism evidence="14 15">
    <name type="scientific">Petromyzon marinus</name>
    <name type="common">Sea lamprey</name>
    <dbReference type="NCBI Taxonomy" id="7757"/>
    <lineage>
        <taxon>Eukaryota</taxon>
        <taxon>Metazoa</taxon>
        <taxon>Chordata</taxon>
        <taxon>Craniata</taxon>
        <taxon>Vertebrata</taxon>
        <taxon>Cyclostomata</taxon>
        <taxon>Hyperoartia</taxon>
        <taxon>Petromyzontiformes</taxon>
        <taxon>Petromyzontidae</taxon>
        <taxon>Petromyzon</taxon>
    </lineage>
</organism>
<dbReference type="GO" id="GO:0005634">
    <property type="term" value="C:nucleus"/>
    <property type="evidence" value="ECO:0007669"/>
    <property type="project" value="TreeGrafter"/>
</dbReference>
<evidence type="ECO:0000256" key="10">
    <source>
        <dbReference type="ARBA" id="ARBA00040553"/>
    </source>
</evidence>
<dbReference type="RefSeq" id="XP_032834039.1">
    <property type="nucleotide sequence ID" value="XM_032978148.1"/>
</dbReference>
<dbReference type="SMART" id="SM00714">
    <property type="entry name" value="LITAF"/>
    <property type="match status" value="1"/>
</dbReference>
<dbReference type="GO" id="GO:0098574">
    <property type="term" value="C:cytoplasmic side of lysosomal membrane"/>
    <property type="evidence" value="ECO:0007669"/>
    <property type="project" value="TreeGrafter"/>
</dbReference>
<dbReference type="GeneID" id="116956478"/>
<keyword evidence="7" id="KW-0862">Zinc</keyword>
<evidence type="ECO:0000313" key="14">
    <source>
        <dbReference type="Proteomes" id="UP001318040"/>
    </source>
</evidence>
<feature type="region of interest" description="Disordered" evidence="12">
    <location>
        <begin position="1"/>
        <end position="61"/>
    </location>
</feature>
<keyword evidence="14" id="KW-1185">Reference proteome</keyword>
<dbReference type="Pfam" id="PF10601">
    <property type="entry name" value="zf-LITAF-like"/>
    <property type="match status" value="1"/>
</dbReference>
<reference evidence="15" key="1">
    <citation type="submission" date="2025-08" db="UniProtKB">
        <authorList>
            <consortium name="RefSeq"/>
        </authorList>
    </citation>
    <scope>IDENTIFICATION</scope>
    <source>
        <tissue evidence="15">Sperm</tissue>
    </source>
</reference>
<evidence type="ECO:0000256" key="5">
    <source>
        <dbReference type="ARBA" id="ARBA00022723"/>
    </source>
</evidence>
<comment type="similarity">
    <text evidence="3">Belongs to the CDIP1/LITAF family.</text>
</comment>
<dbReference type="InterPro" id="IPR037519">
    <property type="entry name" value="LITAF_fam"/>
</dbReference>
<evidence type="ECO:0000256" key="1">
    <source>
        <dbReference type="ARBA" id="ARBA00004492"/>
    </source>
</evidence>
<evidence type="ECO:0000256" key="9">
    <source>
        <dbReference type="ARBA" id="ARBA00023228"/>
    </source>
</evidence>
<keyword evidence="4" id="KW-0053">Apoptosis</keyword>
<evidence type="ECO:0000256" key="8">
    <source>
        <dbReference type="ARBA" id="ARBA00023136"/>
    </source>
</evidence>
<dbReference type="GO" id="GO:0042771">
    <property type="term" value="P:intrinsic apoptotic signaling pathway in response to DNA damage by p53 class mediator"/>
    <property type="evidence" value="ECO:0007669"/>
    <property type="project" value="TreeGrafter"/>
</dbReference>
<evidence type="ECO:0000256" key="12">
    <source>
        <dbReference type="SAM" id="MobiDB-lite"/>
    </source>
</evidence>
<evidence type="ECO:0000313" key="15">
    <source>
        <dbReference type="RefSeq" id="XP_032834039.1"/>
    </source>
</evidence>
<protein>
    <recommendedName>
        <fullName evidence="10">Cell death-inducing p53-target protein 1</fullName>
    </recommendedName>
    <alternativeName>
        <fullName evidence="11">LITAF-like protein</fullName>
    </alternativeName>
</protein>
<feature type="domain" description="LITAF" evidence="13">
    <location>
        <begin position="131"/>
        <end position="215"/>
    </location>
</feature>
<dbReference type="PANTHER" id="PTHR23292">
    <property type="entry name" value="LIPOPOLYSACCHARIDE-INDUCED TUMOR NECROSIS FACTOR-ALPHA FACTOR"/>
    <property type="match status" value="1"/>
</dbReference>
<evidence type="ECO:0000256" key="4">
    <source>
        <dbReference type="ARBA" id="ARBA00022703"/>
    </source>
</evidence>
<evidence type="ECO:0000256" key="6">
    <source>
        <dbReference type="ARBA" id="ARBA00022753"/>
    </source>
</evidence>
<dbReference type="AlphaFoldDB" id="A0AAJ7UD12"/>
<dbReference type="PANTHER" id="PTHR23292:SF7">
    <property type="entry name" value="CELL DEATH-INDUCING P53-TARGET PROTEIN 1"/>
    <property type="match status" value="1"/>
</dbReference>
<dbReference type="Proteomes" id="UP001318040">
    <property type="component" value="Chromosome 3"/>
</dbReference>
<dbReference type="PROSITE" id="PS51837">
    <property type="entry name" value="LITAF"/>
    <property type="match status" value="1"/>
</dbReference>
<name>A0AAJ7UD12_PETMA</name>
<dbReference type="KEGG" id="pmrn:116956478"/>
<dbReference type="GO" id="GO:0008270">
    <property type="term" value="F:zinc ion binding"/>
    <property type="evidence" value="ECO:0007669"/>
    <property type="project" value="TreeGrafter"/>
</dbReference>
<evidence type="ECO:0000256" key="11">
    <source>
        <dbReference type="ARBA" id="ARBA00041883"/>
    </source>
</evidence>
<evidence type="ECO:0000256" key="2">
    <source>
        <dbReference type="ARBA" id="ARBA00004630"/>
    </source>
</evidence>
<dbReference type="GO" id="GO:0098560">
    <property type="term" value="C:cytoplasmic side of late endosome membrane"/>
    <property type="evidence" value="ECO:0007669"/>
    <property type="project" value="TreeGrafter"/>
</dbReference>
<evidence type="ECO:0000256" key="7">
    <source>
        <dbReference type="ARBA" id="ARBA00022833"/>
    </source>
</evidence>
<keyword evidence="5" id="KW-0479">Metal-binding</keyword>
<evidence type="ECO:0000259" key="13">
    <source>
        <dbReference type="PROSITE" id="PS51837"/>
    </source>
</evidence>
<keyword evidence="8" id="KW-0472">Membrane</keyword>
<evidence type="ECO:0000256" key="3">
    <source>
        <dbReference type="ARBA" id="ARBA00005975"/>
    </source>
</evidence>
<sequence>MASEPPPPYQEPYPVGPSVPTAPSATPAPKGPPGMTGPLLGDTKSMPQPGQDGQFPVQTQPSWFPALPPYSATPPTMGPPQQGYPTSPGEYGPAFYPQQPVGPYPAYGQPLAAGGPGGPAGPTMVVPSAAGQAVTLLHSEVPQPYPMRMVCPHCQLLVTTQTSHISGTMSVLMCVLCCIVGCDLGCCLIPFLIDDLKDVEHTCPNCKAHLFMYKRL</sequence>
<keyword evidence="9" id="KW-0458">Lysosome</keyword>
<comment type="subcellular location">
    <subcellularLocation>
        <location evidence="1">Late endosome membrane</location>
        <topology evidence="1">Peripheral membrane protein</topology>
        <orientation evidence="1">Cytoplasmic side</orientation>
    </subcellularLocation>
    <subcellularLocation>
        <location evidence="2">Lysosome membrane</location>
        <topology evidence="2">Peripheral membrane protein</topology>
        <orientation evidence="2">Cytoplasmic side</orientation>
    </subcellularLocation>
</comment>
<dbReference type="InterPro" id="IPR006629">
    <property type="entry name" value="LITAF"/>
</dbReference>
<proteinExistence type="inferred from homology"/>
<feature type="compositionally biased region" description="Pro residues" evidence="12">
    <location>
        <begin position="1"/>
        <end position="17"/>
    </location>
</feature>
<keyword evidence="6" id="KW-0967">Endosome</keyword>